<dbReference type="InterPro" id="IPR050188">
    <property type="entry name" value="RluA_PseudoU_synthase"/>
</dbReference>
<dbReference type="Proteomes" id="UP000013523">
    <property type="component" value="Chromosome"/>
</dbReference>
<protein>
    <recommendedName>
        <fullName evidence="6">Pseudouridine synthase</fullName>
        <ecNumber evidence="6">5.4.99.-</ecNumber>
    </recommendedName>
</protein>
<evidence type="ECO:0000256" key="2">
    <source>
        <dbReference type="ARBA" id="ARBA00010876"/>
    </source>
</evidence>
<dbReference type="PATRIC" id="fig|86416.3.peg.2153"/>
<comment type="similarity">
    <text evidence="2 6">Belongs to the pseudouridine synthase RluA family.</text>
</comment>
<dbReference type="PROSITE" id="PS50889">
    <property type="entry name" value="S4"/>
    <property type="match status" value="1"/>
</dbReference>
<evidence type="ECO:0000259" key="7">
    <source>
        <dbReference type="Pfam" id="PF00849"/>
    </source>
</evidence>
<reference evidence="8 9" key="1">
    <citation type="submission" date="2012-01" db="EMBL/GenBank/DDBJ databases">
        <title>Complete sequence of chromosome of Clostridium pasteurianum BC1.</title>
        <authorList>
            <consortium name="US DOE Joint Genome Institute"/>
            <person name="Lucas S."/>
            <person name="Han J."/>
            <person name="Lapidus A."/>
            <person name="Cheng J.-F."/>
            <person name="Goodwin L."/>
            <person name="Pitluck S."/>
            <person name="Peters L."/>
            <person name="Mikhailova N."/>
            <person name="Teshima H."/>
            <person name="Detter J.C."/>
            <person name="Han C."/>
            <person name="Tapia R."/>
            <person name="Land M."/>
            <person name="Hauser L."/>
            <person name="Kyrpides N."/>
            <person name="Ivanova N."/>
            <person name="Pagani I."/>
            <person name="Dunn J."/>
            <person name="Taghavi S."/>
            <person name="Francis A."/>
            <person name="van der Lelie D."/>
            <person name="Woyke T."/>
        </authorList>
    </citation>
    <scope>NUCLEOTIDE SEQUENCE [LARGE SCALE GENOMIC DNA]</scope>
    <source>
        <strain evidence="8 9">BC1</strain>
    </source>
</reference>
<dbReference type="SUPFAM" id="SSF55174">
    <property type="entry name" value="Alpha-L RNA-binding motif"/>
    <property type="match status" value="1"/>
</dbReference>
<dbReference type="Pfam" id="PF00849">
    <property type="entry name" value="PseudoU_synth_2"/>
    <property type="match status" value="1"/>
</dbReference>
<organism evidence="8 9">
    <name type="scientific">Clostridium pasteurianum BC1</name>
    <dbReference type="NCBI Taxonomy" id="86416"/>
    <lineage>
        <taxon>Bacteria</taxon>
        <taxon>Bacillati</taxon>
        <taxon>Bacillota</taxon>
        <taxon>Clostridia</taxon>
        <taxon>Eubacteriales</taxon>
        <taxon>Clostridiaceae</taxon>
        <taxon>Clostridium</taxon>
    </lineage>
</organism>
<dbReference type="KEGG" id="cpas:Clopa_2177"/>
<dbReference type="InterPro" id="IPR036986">
    <property type="entry name" value="S4_RNA-bd_sf"/>
</dbReference>
<dbReference type="Gene3D" id="3.10.290.10">
    <property type="entry name" value="RNA-binding S4 domain"/>
    <property type="match status" value="1"/>
</dbReference>
<evidence type="ECO:0000256" key="1">
    <source>
        <dbReference type="ARBA" id="ARBA00000073"/>
    </source>
</evidence>
<dbReference type="AlphaFoldDB" id="R4K968"/>
<feature type="active site" evidence="4">
    <location>
        <position position="135"/>
    </location>
</feature>
<dbReference type="eggNOG" id="COG0564">
    <property type="taxonomic scope" value="Bacteria"/>
</dbReference>
<dbReference type="EMBL" id="CP003261">
    <property type="protein sequence ID" value="AGK97054.1"/>
    <property type="molecule type" value="Genomic_DNA"/>
</dbReference>
<proteinExistence type="inferred from homology"/>
<sequence>MNSKLTYYIEKDDADTKIREYLKNKLNLSTRFIKKAAIEKRITVNGCAVKMNYVLRSGNKVEIDTFRDENQNIIPEKMDISAAYEDQDLIVVNKPAGIVVHPTRSYPEGTLANGLLYYFKEKGEKCIVRLVSRLDMDTSGLILVAKNQFSHMSLARDMKLDTFQKGYLAVVRGNLQEKAGTIDLPIYRTEEDIRRIIDSRGQRSITHYEVIESFEKGDLIRLQLETGRTHQIRVHLSSIGHPILGDTLYGGEDNTIIGRQALHAYRLSFPHPRTNEIIKIEIDLPKDIEDLIKRLR</sequence>
<dbReference type="Gene3D" id="3.30.2350.10">
    <property type="entry name" value="Pseudouridine synthase"/>
    <property type="match status" value="1"/>
</dbReference>
<dbReference type="InterPro" id="IPR006145">
    <property type="entry name" value="PsdUridine_synth_RsuA/RluA"/>
</dbReference>
<dbReference type="InterPro" id="IPR006225">
    <property type="entry name" value="PsdUridine_synth_RluC/D"/>
</dbReference>
<dbReference type="PANTHER" id="PTHR21600:SF44">
    <property type="entry name" value="RIBOSOMAL LARGE SUBUNIT PSEUDOURIDINE SYNTHASE D"/>
    <property type="match status" value="1"/>
</dbReference>
<evidence type="ECO:0000256" key="5">
    <source>
        <dbReference type="PROSITE-ProRule" id="PRU00182"/>
    </source>
</evidence>
<gene>
    <name evidence="8" type="ORF">Clopa_2177</name>
</gene>
<evidence type="ECO:0000256" key="4">
    <source>
        <dbReference type="PIRSR" id="PIRSR606225-1"/>
    </source>
</evidence>
<dbReference type="GO" id="GO:0000455">
    <property type="term" value="P:enzyme-directed rRNA pseudouridine synthesis"/>
    <property type="evidence" value="ECO:0007669"/>
    <property type="project" value="TreeGrafter"/>
</dbReference>
<dbReference type="OrthoDB" id="9807829at2"/>
<dbReference type="PANTHER" id="PTHR21600">
    <property type="entry name" value="MITOCHONDRIAL RNA PSEUDOURIDINE SYNTHASE"/>
    <property type="match status" value="1"/>
</dbReference>
<comment type="catalytic activity">
    <reaction evidence="1 6">
        <text>a uridine in RNA = a pseudouridine in RNA</text>
        <dbReference type="Rhea" id="RHEA:48348"/>
        <dbReference type="Rhea" id="RHEA-COMP:12068"/>
        <dbReference type="Rhea" id="RHEA-COMP:12069"/>
        <dbReference type="ChEBI" id="CHEBI:65314"/>
        <dbReference type="ChEBI" id="CHEBI:65315"/>
    </reaction>
</comment>
<dbReference type="HOGENOM" id="CLU_016902_8_2_9"/>
<accession>R4K968</accession>
<evidence type="ECO:0000313" key="9">
    <source>
        <dbReference type="Proteomes" id="UP000013523"/>
    </source>
</evidence>
<evidence type="ECO:0000256" key="3">
    <source>
        <dbReference type="ARBA" id="ARBA00023235"/>
    </source>
</evidence>
<evidence type="ECO:0000313" key="8">
    <source>
        <dbReference type="EMBL" id="AGK97054.1"/>
    </source>
</evidence>
<dbReference type="GO" id="GO:0140098">
    <property type="term" value="F:catalytic activity, acting on RNA"/>
    <property type="evidence" value="ECO:0007669"/>
    <property type="project" value="UniProtKB-ARBA"/>
</dbReference>
<feature type="domain" description="Pseudouridine synthase RsuA/RluA-like" evidence="7">
    <location>
        <begin position="88"/>
        <end position="238"/>
    </location>
</feature>
<dbReference type="STRING" id="86416.Clopa_2177"/>
<dbReference type="EC" id="5.4.99.-" evidence="6"/>
<comment type="function">
    <text evidence="6">Responsible for synthesis of pseudouridine from uracil.</text>
</comment>
<dbReference type="CDD" id="cd02869">
    <property type="entry name" value="PseudoU_synth_RluA_like"/>
    <property type="match status" value="1"/>
</dbReference>
<keyword evidence="9" id="KW-1185">Reference proteome</keyword>
<dbReference type="SUPFAM" id="SSF55120">
    <property type="entry name" value="Pseudouridine synthase"/>
    <property type="match status" value="1"/>
</dbReference>
<keyword evidence="5" id="KW-0694">RNA-binding</keyword>
<dbReference type="InterPro" id="IPR020103">
    <property type="entry name" value="PsdUridine_synth_cat_dom_sf"/>
</dbReference>
<evidence type="ECO:0000256" key="6">
    <source>
        <dbReference type="RuleBase" id="RU362028"/>
    </source>
</evidence>
<dbReference type="GO" id="GO:0003723">
    <property type="term" value="F:RNA binding"/>
    <property type="evidence" value="ECO:0007669"/>
    <property type="project" value="UniProtKB-KW"/>
</dbReference>
<keyword evidence="3 6" id="KW-0413">Isomerase</keyword>
<dbReference type="GO" id="GO:0009982">
    <property type="term" value="F:pseudouridine synthase activity"/>
    <property type="evidence" value="ECO:0007669"/>
    <property type="project" value="InterPro"/>
</dbReference>
<name>R4K968_CLOPA</name>
<dbReference type="RefSeq" id="WP_015615361.1">
    <property type="nucleotide sequence ID" value="NC_021182.1"/>
</dbReference>
<dbReference type="NCBIfam" id="TIGR00005">
    <property type="entry name" value="rluA_subfam"/>
    <property type="match status" value="1"/>
</dbReference>